<dbReference type="Proteomes" id="UP001634394">
    <property type="component" value="Unassembled WGS sequence"/>
</dbReference>
<evidence type="ECO:0000313" key="2">
    <source>
        <dbReference type="EMBL" id="KAL3854454.1"/>
    </source>
</evidence>
<protein>
    <recommendedName>
        <fullName evidence="5">Peptidase S1 domain-containing protein</fullName>
    </recommendedName>
</protein>
<keyword evidence="4" id="KW-1185">Reference proteome</keyword>
<proteinExistence type="predicted"/>
<evidence type="ECO:0000256" key="1">
    <source>
        <dbReference type="SAM" id="Coils"/>
    </source>
</evidence>
<sequence>MVPSKSTIINAIKEQGYNKGIQCLLRGMANILRKQIPDAIRVWSGYRTQDIHAPVFVVMLRKKTIIPEKKILSELYDDYEIVFRNEHTPNEEEVRISEQSKVNANTKDVALILDCIAKNTERLMNEHSNLSIIAASTVKAIGFNGCVSKLKLIESRCVVLYVPLKGIIPVGEKEFPKDIDGINTDVREGEFICHGQNEENTWHPKLPMGCCISTKAGQSGTLGGFVDLPGGKTGCITAAHVVLSKTESKNYLKSKKKKKDRYNASLAQGETIIDIYQPTCKMDAFGRVSKIAYEEGNILEPSIDAALIEITDHQRTPHTGMFPSGNYPVIGFTEENPMIYNRGKTRYHSNISRGSRVVKYGYSTNITHGKLEWNGSSVRNLNTGGQSWHRLKAGNIPYPKFFNQMVVKSSDKINFSAPGDSGALVFLYHRSSRDLEAIGLLIGSSTHKSPAQMHIVTPIQAVFQKLKLDNVTFKCFPDISQEEQNLAMNELIYSRQRPEIQHEISNTRINELKEEIKEELKEALTKEMKETTKLEMNAMQEVMKETTKSVINAIKEEIRESVKEQINTGICSLEQTIIRLLPRPGGDAGNG</sequence>
<evidence type="ECO:0000313" key="4">
    <source>
        <dbReference type="Proteomes" id="UP001634394"/>
    </source>
</evidence>
<dbReference type="AlphaFoldDB" id="A0ABD3UYD9"/>
<name>A0ABD3UYD9_SINWO</name>
<accession>A0ABD3UYD9</accession>
<dbReference type="EMBL" id="JBJQND010000014">
    <property type="protein sequence ID" value="KAL3854515.1"/>
    <property type="molecule type" value="Genomic_DNA"/>
</dbReference>
<dbReference type="EMBL" id="JBJQND010000014">
    <property type="protein sequence ID" value="KAL3854454.1"/>
    <property type="molecule type" value="Genomic_DNA"/>
</dbReference>
<feature type="coiled-coil region" evidence="1">
    <location>
        <begin position="502"/>
        <end position="541"/>
    </location>
</feature>
<keyword evidence="1" id="KW-0175">Coiled coil</keyword>
<evidence type="ECO:0008006" key="5">
    <source>
        <dbReference type="Google" id="ProtNLM"/>
    </source>
</evidence>
<organism evidence="2 4">
    <name type="scientific">Sinanodonta woodiana</name>
    <name type="common">Chinese pond mussel</name>
    <name type="synonym">Anodonta woodiana</name>
    <dbReference type="NCBI Taxonomy" id="1069815"/>
    <lineage>
        <taxon>Eukaryota</taxon>
        <taxon>Metazoa</taxon>
        <taxon>Spiralia</taxon>
        <taxon>Lophotrochozoa</taxon>
        <taxon>Mollusca</taxon>
        <taxon>Bivalvia</taxon>
        <taxon>Autobranchia</taxon>
        <taxon>Heteroconchia</taxon>
        <taxon>Palaeoheterodonta</taxon>
        <taxon>Unionida</taxon>
        <taxon>Unionoidea</taxon>
        <taxon>Unionidae</taxon>
        <taxon>Unioninae</taxon>
        <taxon>Sinanodonta</taxon>
    </lineage>
</organism>
<comment type="caution">
    <text evidence="2">The sequence shown here is derived from an EMBL/GenBank/DDBJ whole genome shotgun (WGS) entry which is preliminary data.</text>
</comment>
<gene>
    <name evidence="2" type="ORF">ACJMK2_013722</name>
    <name evidence="3" type="ORF">ACJMK2_013780</name>
</gene>
<reference evidence="2 4" key="1">
    <citation type="submission" date="2024-11" db="EMBL/GenBank/DDBJ databases">
        <title>Chromosome-level genome assembly of the freshwater bivalve Anodonta woodiana.</title>
        <authorList>
            <person name="Chen X."/>
        </authorList>
    </citation>
    <scope>NUCLEOTIDE SEQUENCE [LARGE SCALE GENOMIC DNA]</scope>
    <source>
        <strain evidence="2">MN2024</strain>
        <tissue evidence="2">Gills</tissue>
    </source>
</reference>
<evidence type="ECO:0000313" key="3">
    <source>
        <dbReference type="EMBL" id="KAL3854515.1"/>
    </source>
</evidence>